<organism evidence="6 7">
    <name type="scientific">Eutypa lata (strain UCR-EL1)</name>
    <name type="common">Grapevine dieback disease fungus</name>
    <name type="synonym">Eutypa armeniacae</name>
    <dbReference type="NCBI Taxonomy" id="1287681"/>
    <lineage>
        <taxon>Eukaryota</taxon>
        <taxon>Fungi</taxon>
        <taxon>Dikarya</taxon>
        <taxon>Ascomycota</taxon>
        <taxon>Pezizomycotina</taxon>
        <taxon>Sordariomycetes</taxon>
        <taxon>Xylariomycetidae</taxon>
        <taxon>Xylariales</taxon>
        <taxon>Diatrypaceae</taxon>
        <taxon>Eutypa</taxon>
    </lineage>
</organism>
<dbReference type="Pfam" id="PF00067">
    <property type="entry name" value="p450"/>
    <property type="match status" value="1"/>
</dbReference>
<comment type="similarity">
    <text evidence="2">Belongs to the cytochrome P450 family.</text>
</comment>
<dbReference type="GO" id="GO:0016705">
    <property type="term" value="F:oxidoreductase activity, acting on paired donors, with incorporation or reduction of molecular oxygen"/>
    <property type="evidence" value="ECO:0007669"/>
    <property type="project" value="InterPro"/>
</dbReference>
<keyword evidence="7" id="KW-1185">Reference proteome</keyword>
<gene>
    <name evidence="6" type="ORF">UCREL1_7203</name>
</gene>
<evidence type="ECO:0000313" key="7">
    <source>
        <dbReference type="Proteomes" id="UP000012174"/>
    </source>
</evidence>
<keyword evidence="6" id="KW-0503">Monooxygenase</keyword>
<accession>M7SNN8</accession>
<dbReference type="InterPro" id="IPR001128">
    <property type="entry name" value="Cyt_P450"/>
</dbReference>
<reference evidence="7" key="1">
    <citation type="journal article" date="2013" name="Genome Announc.">
        <title>Draft genome sequence of the grapevine dieback fungus Eutypa lata UCR-EL1.</title>
        <authorList>
            <person name="Blanco-Ulate B."/>
            <person name="Rolshausen P.E."/>
            <person name="Cantu D."/>
        </authorList>
    </citation>
    <scope>NUCLEOTIDE SEQUENCE [LARGE SCALE GENOMIC DNA]</scope>
    <source>
        <strain evidence="7">UCR-EL1</strain>
    </source>
</reference>
<evidence type="ECO:0000256" key="2">
    <source>
        <dbReference type="ARBA" id="ARBA00010617"/>
    </source>
</evidence>
<evidence type="ECO:0000256" key="1">
    <source>
        <dbReference type="ARBA" id="ARBA00001971"/>
    </source>
</evidence>
<dbReference type="Proteomes" id="UP000012174">
    <property type="component" value="Unassembled WGS sequence"/>
</dbReference>
<evidence type="ECO:0000256" key="3">
    <source>
        <dbReference type="ARBA" id="ARBA00022723"/>
    </source>
</evidence>
<dbReference type="GO" id="GO:0020037">
    <property type="term" value="F:heme binding"/>
    <property type="evidence" value="ECO:0007669"/>
    <property type="project" value="InterPro"/>
</dbReference>
<dbReference type="HOGENOM" id="CLU_022195_6_1_1"/>
<protein>
    <submittedName>
        <fullName evidence="6">Putative cytochrome p450 monooxygenase protein</fullName>
    </submittedName>
</protein>
<dbReference type="AlphaFoldDB" id="M7SNN8"/>
<dbReference type="Gene3D" id="1.10.630.10">
    <property type="entry name" value="Cytochrome P450"/>
    <property type="match status" value="1"/>
</dbReference>
<keyword evidence="4" id="KW-0560">Oxidoreductase</keyword>
<evidence type="ECO:0000313" key="6">
    <source>
        <dbReference type="EMBL" id="EMR65817.1"/>
    </source>
</evidence>
<keyword evidence="5" id="KW-0408">Iron</keyword>
<proteinExistence type="inferred from homology"/>
<comment type="cofactor">
    <cofactor evidence="1">
        <name>heme</name>
        <dbReference type="ChEBI" id="CHEBI:30413"/>
    </cofactor>
</comment>
<dbReference type="GO" id="GO:0005506">
    <property type="term" value="F:iron ion binding"/>
    <property type="evidence" value="ECO:0007669"/>
    <property type="project" value="InterPro"/>
</dbReference>
<evidence type="ECO:0000256" key="5">
    <source>
        <dbReference type="ARBA" id="ARBA00023004"/>
    </source>
</evidence>
<dbReference type="OrthoDB" id="1844152at2759"/>
<dbReference type="PANTHER" id="PTHR46206">
    <property type="entry name" value="CYTOCHROME P450"/>
    <property type="match status" value="1"/>
</dbReference>
<sequence length="85" mass="9779">MREDSASMTRHQYSSTDRDHITFGHGRFACPGRFAAALEIKLVLATMLARYDFKFEDGRGRPPNLQFLELGFQNPAEKIYIREAL</sequence>
<name>M7SNN8_EUTLA</name>
<dbReference type="OMA" id="DHITFGH"/>
<evidence type="ECO:0000256" key="4">
    <source>
        <dbReference type="ARBA" id="ARBA00023002"/>
    </source>
</evidence>
<dbReference type="InterPro" id="IPR036396">
    <property type="entry name" value="Cyt_P450_sf"/>
</dbReference>
<keyword evidence="3" id="KW-0479">Metal-binding</keyword>
<dbReference type="SUPFAM" id="SSF48264">
    <property type="entry name" value="Cytochrome P450"/>
    <property type="match status" value="1"/>
</dbReference>
<dbReference type="EMBL" id="KB706787">
    <property type="protein sequence ID" value="EMR65817.1"/>
    <property type="molecule type" value="Genomic_DNA"/>
</dbReference>
<dbReference type="GO" id="GO:0004497">
    <property type="term" value="F:monooxygenase activity"/>
    <property type="evidence" value="ECO:0007669"/>
    <property type="project" value="UniProtKB-KW"/>
</dbReference>
<dbReference type="KEGG" id="ela:UCREL1_7203"/>